<evidence type="ECO:0000256" key="2">
    <source>
        <dbReference type="ARBA" id="ARBA00023015"/>
    </source>
</evidence>
<sequence>MNSEQIRYILQVAADKSIRKAADKLHITASAISQSIQSLENELGVTIFQRTSKGTIPTHEGEIVLTKLLEMKTKYIELYEDINRAKNGDYLKLKISYSSAFGHIIKEALFSFKKEFKDIQIELFEKTPQRICEEISTNSIDLAFLGEEKELMNRNFDIEILYTSYLCICLGKESRFRFKEYLTSEDLRNESIVVLDSPAHKEMIKRANLDGNPIYVTVTRTEPIGEFILQGNAFTIMDNFTLKGHIYIMNENLFAIPFKDPDYFYRDIWAVHCNTNLSSYTREFSKHVRAQFD</sequence>
<dbReference type="SUPFAM" id="SSF53850">
    <property type="entry name" value="Periplasmic binding protein-like II"/>
    <property type="match status" value="1"/>
</dbReference>
<evidence type="ECO:0000259" key="5">
    <source>
        <dbReference type="PROSITE" id="PS50931"/>
    </source>
</evidence>
<dbReference type="InterPro" id="IPR005119">
    <property type="entry name" value="LysR_subst-bd"/>
</dbReference>
<keyword evidence="4" id="KW-0804">Transcription</keyword>
<keyword evidence="2" id="KW-0805">Transcription regulation</keyword>
<evidence type="ECO:0000313" key="6">
    <source>
        <dbReference type="EMBL" id="QHW31919.1"/>
    </source>
</evidence>
<feature type="domain" description="HTH lysR-type" evidence="5">
    <location>
        <begin position="1"/>
        <end position="58"/>
    </location>
</feature>
<dbReference type="Proteomes" id="UP000479114">
    <property type="component" value="Chromosome"/>
</dbReference>
<dbReference type="Gene3D" id="3.40.190.290">
    <property type="match status" value="1"/>
</dbReference>
<dbReference type="InterPro" id="IPR000847">
    <property type="entry name" value="LysR_HTH_N"/>
</dbReference>
<dbReference type="PANTHER" id="PTHR30419">
    <property type="entry name" value="HTH-TYPE TRANSCRIPTIONAL REGULATOR YBHD"/>
    <property type="match status" value="1"/>
</dbReference>
<dbReference type="Pfam" id="PF03466">
    <property type="entry name" value="LysR_substrate"/>
    <property type="match status" value="1"/>
</dbReference>
<dbReference type="InterPro" id="IPR036388">
    <property type="entry name" value="WH-like_DNA-bd_sf"/>
</dbReference>
<dbReference type="GO" id="GO:0005829">
    <property type="term" value="C:cytosol"/>
    <property type="evidence" value="ECO:0007669"/>
    <property type="project" value="TreeGrafter"/>
</dbReference>
<evidence type="ECO:0000256" key="3">
    <source>
        <dbReference type="ARBA" id="ARBA00023125"/>
    </source>
</evidence>
<protein>
    <submittedName>
        <fullName evidence="6">LysR family transcriptional regulator</fullName>
    </submittedName>
</protein>
<dbReference type="PROSITE" id="PS50931">
    <property type="entry name" value="HTH_LYSR"/>
    <property type="match status" value="1"/>
</dbReference>
<comment type="similarity">
    <text evidence="1">Belongs to the LysR transcriptional regulatory family.</text>
</comment>
<dbReference type="GO" id="GO:0003677">
    <property type="term" value="F:DNA binding"/>
    <property type="evidence" value="ECO:0007669"/>
    <property type="project" value="UniProtKB-KW"/>
</dbReference>
<dbReference type="Pfam" id="PF00126">
    <property type="entry name" value="HTH_1"/>
    <property type="match status" value="1"/>
</dbReference>
<dbReference type="EMBL" id="CP048286">
    <property type="protein sequence ID" value="QHW31919.1"/>
    <property type="molecule type" value="Genomic_DNA"/>
</dbReference>
<dbReference type="SUPFAM" id="SSF46785">
    <property type="entry name" value="Winged helix' DNA-binding domain"/>
    <property type="match status" value="1"/>
</dbReference>
<dbReference type="GO" id="GO:0003700">
    <property type="term" value="F:DNA-binding transcription factor activity"/>
    <property type="evidence" value="ECO:0007669"/>
    <property type="project" value="InterPro"/>
</dbReference>
<dbReference type="InterPro" id="IPR050950">
    <property type="entry name" value="HTH-type_LysR_regulators"/>
</dbReference>
<dbReference type="Gene3D" id="1.10.10.10">
    <property type="entry name" value="Winged helix-like DNA-binding domain superfamily/Winged helix DNA-binding domain"/>
    <property type="match status" value="1"/>
</dbReference>
<evidence type="ECO:0000256" key="4">
    <source>
        <dbReference type="ARBA" id="ARBA00023163"/>
    </source>
</evidence>
<organism evidence="6 7">
    <name type="scientific">Paenibacillus rhizovicinus</name>
    <dbReference type="NCBI Taxonomy" id="2704463"/>
    <lineage>
        <taxon>Bacteria</taxon>
        <taxon>Bacillati</taxon>
        <taxon>Bacillota</taxon>
        <taxon>Bacilli</taxon>
        <taxon>Bacillales</taxon>
        <taxon>Paenibacillaceae</taxon>
        <taxon>Paenibacillus</taxon>
    </lineage>
</organism>
<dbReference type="KEGG" id="prz:GZH47_14565"/>
<dbReference type="CDD" id="cd05466">
    <property type="entry name" value="PBP2_LTTR_substrate"/>
    <property type="match status" value="1"/>
</dbReference>
<name>A0A6C0P0D8_9BACL</name>
<keyword evidence="7" id="KW-1185">Reference proteome</keyword>
<keyword evidence="3" id="KW-0238">DNA-binding</keyword>
<dbReference type="AlphaFoldDB" id="A0A6C0P0D8"/>
<dbReference type="PRINTS" id="PR00039">
    <property type="entry name" value="HTHLYSR"/>
</dbReference>
<reference evidence="6 7" key="1">
    <citation type="submission" date="2020-02" db="EMBL/GenBank/DDBJ databases">
        <title>Paenibacillus sp. nov., isolated from rhizosphere soil of tomato.</title>
        <authorList>
            <person name="Weon H.-Y."/>
            <person name="Lee S.A."/>
        </authorList>
    </citation>
    <scope>NUCLEOTIDE SEQUENCE [LARGE SCALE GENOMIC DNA]</scope>
    <source>
        <strain evidence="6 7">14171R-81</strain>
    </source>
</reference>
<gene>
    <name evidence="6" type="ORF">GZH47_14565</name>
</gene>
<dbReference type="InterPro" id="IPR036390">
    <property type="entry name" value="WH_DNA-bd_sf"/>
</dbReference>
<dbReference type="PANTHER" id="PTHR30419:SF8">
    <property type="entry name" value="NITROGEN ASSIMILATION TRANSCRIPTIONAL ACTIVATOR-RELATED"/>
    <property type="match status" value="1"/>
</dbReference>
<evidence type="ECO:0000256" key="1">
    <source>
        <dbReference type="ARBA" id="ARBA00009437"/>
    </source>
</evidence>
<evidence type="ECO:0000313" key="7">
    <source>
        <dbReference type="Proteomes" id="UP000479114"/>
    </source>
</evidence>
<dbReference type="FunFam" id="1.10.10.10:FF:000001">
    <property type="entry name" value="LysR family transcriptional regulator"/>
    <property type="match status" value="1"/>
</dbReference>
<proteinExistence type="inferred from homology"/>
<dbReference type="RefSeq" id="WP_162640725.1">
    <property type="nucleotide sequence ID" value="NZ_CP048286.1"/>
</dbReference>
<accession>A0A6C0P0D8</accession>